<keyword evidence="3" id="KW-1185">Reference proteome</keyword>
<accession>A0ABQ7KZR1</accession>
<dbReference type="Proteomes" id="UP000823674">
    <property type="component" value="Chromosome A07"/>
</dbReference>
<gene>
    <name evidence="2" type="primary">A07p016120.1_BraROA</name>
    <name evidence="2" type="ORF">IGI04_026651</name>
</gene>
<proteinExistence type="predicted"/>
<organism evidence="2 3">
    <name type="scientific">Brassica rapa subsp. trilocularis</name>
    <dbReference type="NCBI Taxonomy" id="1813537"/>
    <lineage>
        <taxon>Eukaryota</taxon>
        <taxon>Viridiplantae</taxon>
        <taxon>Streptophyta</taxon>
        <taxon>Embryophyta</taxon>
        <taxon>Tracheophyta</taxon>
        <taxon>Spermatophyta</taxon>
        <taxon>Magnoliopsida</taxon>
        <taxon>eudicotyledons</taxon>
        <taxon>Gunneridae</taxon>
        <taxon>Pentapetalae</taxon>
        <taxon>rosids</taxon>
        <taxon>malvids</taxon>
        <taxon>Brassicales</taxon>
        <taxon>Brassicaceae</taxon>
        <taxon>Brassiceae</taxon>
        <taxon>Brassica</taxon>
    </lineage>
</organism>
<name>A0ABQ7KZR1_BRACM</name>
<protein>
    <submittedName>
        <fullName evidence="2">Uncharacterized protein</fullName>
    </submittedName>
</protein>
<reference evidence="2 3" key="1">
    <citation type="submission" date="2021-03" db="EMBL/GenBank/DDBJ databases">
        <authorList>
            <person name="King G.J."/>
            <person name="Bancroft I."/>
            <person name="Baten A."/>
            <person name="Bloomfield J."/>
            <person name="Borpatragohain P."/>
            <person name="He Z."/>
            <person name="Irish N."/>
            <person name="Irwin J."/>
            <person name="Liu K."/>
            <person name="Mauleon R.P."/>
            <person name="Moore J."/>
            <person name="Morris R."/>
            <person name="Ostergaard L."/>
            <person name="Wang B."/>
            <person name="Wells R."/>
        </authorList>
    </citation>
    <scope>NUCLEOTIDE SEQUENCE [LARGE SCALE GENOMIC DNA]</scope>
    <source>
        <strain evidence="2">R-o-18</strain>
        <tissue evidence="2">Leaf</tissue>
    </source>
</reference>
<evidence type="ECO:0000313" key="3">
    <source>
        <dbReference type="Proteomes" id="UP000823674"/>
    </source>
</evidence>
<sequence length="275" mass="31498">MRTSRFYIICYSLYAEPFPWKLSFQRQMPQKQEDQYEFVSNSGKRSIKRQVSFGSGSNRKVKRFVAGMRNGAVIELNQQVPGRGKMTVRKRSERNDEDSYCLVRRTSDIVRPRSKEVEEEQTYEGLSSSMCLSWIHKLLFSFSTIIYWDLLVDTRDHKIVDSVSVLSCKVTKGDLASFSSLDSRDGFGNKDAISVASDLKVFLNWPIAVGKLYIEEVRSVPSDDEEREMDEWASETPNRVMTPIQVDDESDNSAVGVESEDDGDGQFVDYGQRNK</sequence>
<comment type="caution">
    <text evidence="2">The sequence shown here is derived from an EMBL/GenBank/DDBJ whole genome shotgun (WGS) entry which is preliminary data.</text>
</comment>
<dbReference type="EMBL" id="JADBGQ010000009">
    <property type="protein sequence ID" value="KAG5378809.1"/>
    <property type="molecule type" value="Genomic_DNA"/>
</dbReference>
<evidence type="ECO:0000256" key="1">
    <source>
        <dbReference type="SAM" id="MobiDB-lite"/>
    </source>
</evidence>
<feature type="compositionally biased region" description="Acidic residues" evidence="1">
    <location>
        <begin position="224"/>
        <end position="233"/>
    </location>
</feature>
<evidence type="ECO:0000313" key="2">
    <source>
        <dbReference type="EMBL" id="KAG5378809.1"/>
    </source>
</evidence>
<feature type="region of interest" description="Disordered" evidence="1">
    <location>
        <begin position="224"/>
        <end position="275"/>
    </location>
</feature>